<dbReference type="SUPFAM" id="SSF51445">
    <property type="entry name" value="(Trans)glycosidases"/>
    <property type="match status" value="1"/>
</dbReference>
<dbReference type="GO" id="GO:0005576">
    <property type="term" value="C:extracellular region"/>
    <property type="evidence" value="ECO:0007669"/>
    <property type="project" value="UniProtKB-SubCell"/>
</dbReference>
<dbReference type="GO" id="GO:0016985">
    <property type="term" value="F:mannan endo-1,4-beta-mannosidase activity"/>
    <property type="evidence" value="ECO:0007669"/>
    <property type="project" value="UniProtKB-EC"/>
</dbReference>
<feature type="region of interest" description="Disordered" evidence="1">
    <location>
        <begin position="64"/>
        <end position="95"/>
    </location>
</feature>
<organism evidence="2 3">
    <name type="scientific">Cytospora paraplurivora</name>
    <dbReference type="NCBI Taxonomy" id="2898453"/>
    <lineage>
        <taxon>Eukaryota</taxon>
        <taxon>Fungi</taxon>
        <taxon>Dikarya</taxon>
        <taxon>Ascomycota</taxon>
        <taxon>Pezizomycotina</taxon>
        <taxon>Sordariomycetes</taxon>
        <taxon>Sordariomycetidae</taxon>
        <taxon>Diaporthales</taxon>
        <taxon>Cytosporaceae</taxon>
        <taxon>Cytospora</taxon>
    </lineage>
</organism>
<reference evidence="2 3" key="1">
    <citation type="journal article" date="2023" name="PLoS ONE">
        <title>Cytospora paraplurivora sp. nov. isolated from orchards with fruit tree decline syndrome in Ontario, Canada.</title>
        <authorList>
            <person name="Ilyukhin E."/>
            <person name="Nguyen H.D.T."/>
            <person name="Castle A.J."/>
            <person name="Ellouze W."/>
        </authorList>
    </citation>
    <scope>NUCLEOTIDE SEQUENCE [LARGE SCALE GENOMIC DNA]</scope>
    <source>
        <strain evidence="2 3">FDS-564</strain>
    </source>
</reference>
<sequence length="387" mass="41371">MKGYTCTSYNPYYGQCVPGTASATATSSTSVKTSSSTVLTTTTSATSVVSLRPSTLQTSRLGFVTSGSSSVSTPTTTSKTSSTSSKTTTASASTGTSTGTFAKTDGLFFNIDGVTKYYAGTNCYWCGFLTEDEDVDKVFSDMAAADLKIIRVWGFNDVTTIPSSGTVWYQHLSSTNSTINTGADGLERLDAVVAAAETHGLKLIINFVNNWSDYSVIYNWAKNTSEYIKSLDSNHMVTMGDEGFGPLDGGDGSYPYTTSAGGYVWADNINITTLDFATFHLYPDSWGQAYDWGNLWITTHGAGCVAAGKPCLLEEYGGDNNCTIENPWQETALNTTGIAGDLFWQYGDTLPSSGSQTSQDGNTVYYNGTNWDCMVTEHIAAINALYP</sequence>
<dbReference type="PANTHER" id="PTHR31451:SF39">
    <property type="entry name" value="MANNAN ENDO-1,4-BETA-MANNOSIDASE 1"/>
    <property type="match status" value="1"/>
</dbReference>
<accession>A0AAN9YLT1</accession>
<dbReference type="InterPro" id="IPR017853">
    <property type="entry name" value="GH"/>
</dbReference>
<proteinExistence type="predicted"/>
<feature type="compositionally biased region" description="Low complexity" evidence="1">
    <location>
        <begin position="65"/>
        <end position="95"/>
    </location>
</feature>
<dbReference type="AlphaFoldDB" id="A0AAN9YLT1"/>
<dbReference type="EMBL" id="JAJSPL020000004">
    <property type="protein sequence ID" value="KAK7747467.1"/>
    <property type="molecule type" value="Genomic_DNA"/>
</dbReference>
<protein>
    <submittedName>
        <fullName evidence="2">Uncharacterized protein</fullName>
    </submittedName>
</protein>
<dbReference type="InterPro" id="IPR045053">
    <property type="entry name" value="MAN-like"/>
</dbReference>
<gene>
    <name evidence="2" type="ORF">SLS53_001722</name>
</gene>
<keyword evidence="3" id="KW-1185">Reference proteome</keyword>
<comment type="caution">
    <text evidence="2">The sequence shown here is derived from an EMBL/GenBank/DDBJ whole genome shotgun (WGS) entry which is preliminary data.</text>
</comment>
<evidence type="ECO:0000313" key="3">
    <source>
        <dbReference type="Proteomes" id="UP001320245"/>
    </source>
</evidence>
<dbReference type="PANTHER" id="PTHR31451">
    <property type="match status" value="1"/>
</dbReference>
<evidence type="ECO:0000313" key="2">
    <source>
        <dbReference type="EMBL" id="KAK7747467.1"/>
    </source>
</evidence>
<evidence type="ECO:0000256" key="1">
    <source>
        <dbReference type="SAM" id="MobiDB-lite"/>
    </source>
</evidence>
<name>A0AAN9YLT1_9PEZI</name>
<dbReference type="Gene3D" id="3.20.20.80">
    <property type="entry name" value="Glycosidases"/>
    <property type="match status" value="2"/>
</dbReference>
<dbReference type="Proteomes" id="UP001320245">
    <property type="component" value="Unassembled WGS sequence"/>
</dbReference>